<dbReference type="Proteomes" id="UP000233020">
    <property type="component" value="Unplaced"/>
</dbReference>
<keyword evidence="1" id="KW-0490">MHC I</keyword>
<protein>
    <recommendedName>
        <fullName evidence="5">Ig-like domain-containing protein</fullName>
    </recommendedName>
</protein>
<dbReference type="AlphaFoldDB" id="A0A2K5BZZ0"/>
<keyword evidence="2" id="KW-0732">Signal</keyword>
<dbReference type="InterPro" id="IPR013783">
    <property type="entry name" value="Ig-like_fold"/>
</dbReference>
<dbReference type="PROSITE" id="PS50835">
    <property type="entry name" value="IG_LIKE"/>
    <property type="match status" value="1"/>
</dbReference>
<dbReference type="FunFam" id="2.60.40.10:FF:000998">
    <property type="entry name" value="Immunoglobulin heavy constant epsilon"/>
    <property type="match status" value="1"/>
</dbReference>
<dbReference type="InterPro" id="IPR003597">
    <property type="entry name" value="Ig_C1-set"/>
</dbReference>
<evidence type="ECO:0000313" key="6">
    <source>
        <dbReference type="Ensembl" id="ENSANAP00000002012.1"/>
    </source>
</evidence>
<dbReference type="GO" id="GO:0002474">
    <property type="term" value="P:antigen processing and presentation of peptide antigen via MHC class I"/>
    <property type="evidence" value="ECO:0007669"/>
    <property type="project" value="UniProtKB-KW"/>
</dbReference>
<evidence type="ECO:0000259" key="5">
    <source>
        <dbReference type="PROSITE" id="PS50835"/>
    </source>
</evidence>
<evidence type="ECO:0000313" key="7">
    <source>
        <dbReference type="Proteomes" id="UP000233020"/>
    </source>
</evidence>
<dbReference type="SMART" id="SM00407">
    <property type="entry name" value="IGc1"/>
    <property type="match status" value="1"/>
</dbReference>
<sequence>DSNPRGVSAYVSRPSPLDLFVSKSPTITCLVVDLAPSQGTANLTWSRASKKPVPQPTQKEQKQRNGTVTITSTLPVGTRDWIEGETYHCRVTHPHLPRALVRSMTKMSGELQAGPGRGGRERSLR</sequence>
<keyword evidence="1" id="KW-0391">Immunity</keyword>
<dbReference type="GO" id="GO:0042612">
    <property type="term" value="C:MHC class I protein complex"/>
    <property type="evidence" value="ECO:0007669"/>
    <property type="project" value="UniProtKB-KW"/>
</dbReference>
<evidence type="ECO:0000256" key="4">
    <source>
        <dbReference type="SAM" id="MobiDB-lite"/>
    </source>
</evidence>
<dbReference type="SUPFAM" id="SSF48726">
    <property type="entry name" value="Immunoglobulin"/>
    <property type="match status" value="1"/>
</dbReference>
<evidence type="ECO:0000256" key="3">
    <source>
        <dbReference type="ARBA" id="ARBA00023319"/>
    </source>
</evidence>
<dbReference type="InterPro" id="IPR050380">
    <property type="entry name" value="Immune_Resp_Modulators"/>
</dbReference>
<dbReference type="PROSITE" id="PS00290">
    <property type="entry name" value="IG_MHC"/>
    <property type="match status" value="1"/>
</dbReference>
<dbReference type="PANTHER" id="PTHR23411">
    <property type="entry name" value="TAPASIN"/>
    <property type="match status" value="1"/>
</dbReference>
<dbReference type="InterPro" id="IPR007110">
    <property type="entry name" value="Ig-like_dom"/>
</dbReference>
<accession>A0A2K5BZZ0</accession>
<feature type="region of interest" description="Disordered" evidence="4">
    <location>
        <begin position="41"/>
        <end position="67"/>
    </location>
</feature>
<reference evidence="6" key="1">
    <citation type="submission" date="2025-08" db="UniProtKB">
        <authorList>
            <consortium name="Ensembl"/>
        </authorList>
    </citation>
    <scope>IDENTIFICATION</scope>
</reference>
<dbReference type="GeneTree" id="ENSGT00940000163076"/>
<keyword evidence="7" id="KW-1185">Reference proteome</keyword>
<proteinExistence type="predicted"/>
<evidence type="ECO:0000256" key="1">
    <source>
        <dbReference type="ARBA" id="ARBA00022451"/>
    </source>
</evidence>
<dbReference type="InterPro" id="IPR036179">
    <property type="entry name" value="Ig-like_dom_sf"/>
</dbReference>
<name>A0A2K5BZZ0_AOTNA</name>
<dbReference type="Ensembl" id="ENSANAT00000017396.1">
    <property type="protein sequence ID" value="ENSANAP00000002012.1"/>
    <property type="gene ID" value="ENSANAG00000016620.1"/>
</dbReference>
<dbReference type="Gene3D" id="2.60.40.10">
    <property type="entry name" value="Immunoglobulins"/>
    <property type="match status" value="1"/>
</dbReference>
<evidence type="ECO:0000256" key="2">
    <source>
        <dbReference type="ARBA" id="ARBA00022729"/>
    </source>
</evidence>
<organism evidence="6 7">
    <name type="scientific">Aotus nancymaae</name>
    <name type="common">Ma's night monkey</name>
    <dbReference type="NCBI Taxonomy" id="37293"/>
    <lineage>
        <taxon>Eukaryota</taxon>
        <taxon>Metazoa</taxon>
        <taxon>Chordata</taxon>
        <taxon>Craniata</taxon>
        <taxon>Vertebrata</taxon>
        <taxon>Euteleostomi</taxon>
        <taxon>Mammalia</taxon>
        <taxon>Eutheria</taxon>
        <taxon>Euarchontoglires</taxon>
        <taxon>Primates</taxon>
        <taxon>Haplorrhini</taxon>
        <taxon>Platyrrhini</taxon>
        <taxon>Aotidae</taxon>
        <taxon>Aotus</taxon>
    </lineage>
</organism>
<reference evidence="6" key="2">
    <citation type="submission" date="2025-09" db="UniProtKB">
        <authorList>
            <consortium name="Ensembl"/>
        </authorList>
    </citation>
    <scope>IDENTIFICATION</scope>
</reference>
<dbReference type="InterPro" id="IPR003006">
    <property type="entry name" value="Ig/MHC_CS"/>
</dbReference>
<keyword evidence="3" id="KW-0393">Immunoglobulin domain</keyword>
<feature type="domain" description="Ig-like" evidence="5">
    <location>
        <begin position="4"/>
        <end position="108"/>
    </location>
</feature>
<dbReference type="Pfam" id="PF07654">
    <property type="entry name" value="C1-set"/>
    <property type="match status" value="1"/>
</dbReference>